<evidence type="ECO:0000256" key="2">
    <source>
        <dbReference type="SAM" id="Phobius"/>
    </source>
</evidence>
<dbReference type="Gene3D" id="1.20.1250.20">
    <property type="entry name" value="MFS general substrate transporter like domains"/>
    <property type="match status" value="1"/>
</dbReference>
<gene>
    <name evidence="5" type="primary">LOC100903841</name>
</gene>
<keyword evidence="2" id="KW-0472">Membrane</keyword>
<dbReference type="Proteomes" id="UP000694867">
    <property type="component" value="Unplaced"/>
</dbReference>
<comment type="subcellular location">
    <subcellularLocation>
        <location evidence="1">Membrane</location>
        <topology evidence="1">Multi-pass membrane protein</topology>
    </subcellularLocation>
</comment>
<feature type="transmembrane region" description="Helical" evidence="2">
    <location>
        <begin position="364"/>
        <end position="383"/>
    </location>
</feature>
<feature type="transmembrane region" description="Helical" evidence="2">
    <location>
        <begin position="151"/>
        <end position="171"/>
    </location>
</feature>
<feature type="transmembrane region" description="Helical" evidence="2">
    <location>
        <begin position="94"/>
        <end position="113"/>
    </location>
</feature>
<feature type="transmembrane region" description="Helical" evidence="2">
    <location>
        <begin position="183"/>
        <end position="201"/>
    </location>
</feature>
<feature type="domain" description="Major facilitator superfamily (MFS) profile" evidence="3">
    <location>
        <begin position="1"/>
        <end position="420"/>
    </location>
</feature>
<accession>A0AAJ6QU16</accession>
<feature type="transmembrane region" description="Helical" evidence="2">
    <location>
        <begin position="332"/>
        <end position="352"/>
    </location>
</feature>
<dbReference type="InterPro" id="IPR020846">
    <property type="entry name" value="MFS_dom"/>
</dbReference>
<dbReference type="AlphaFoldDB" id="A0AAJ6QU16"/>
<sequence>METSLLSKFKKLWTGQEEGPDKPVGIRCAVACFVLLLLTSASFRSHGFLFVAIRDHYKVSADEASWPISTSGMLTFFSGILVGPLSQRFSLRPVLLVGTLCSSLGFILSSFAYDTTVLTFTYGLIGGFGNGAIILLVNVLMTQYFLRYRGLAFGVTAAGSTVASFIFPNLMLILVDVWGFPTAMLYIGCMLLPMVLIANFLDDAPWVSGDAAAAGKASESDKLHSEGGFLVQMSIFREPLFYVFLFSNASYQWGFDAYLQTVTDLALSKGTGRVLAVNLMSFFAAADLFGRCVLPLICDKGWLGRDVLVFVSYMISAVYLCILPLLSYALMAAATVTLGSFFGLSAIFYQSLVGEYLGTDRVKVAFGLLMFFKGAFFAAKPLFIGYFRDRVKSYVGLYVICGSLIAVFSLPWLGVIVKRKLPCREADKESSQ</sequence>
<feature type="transmembrane region" description="Helical" evidence="2">
    <location>
        <begin position="275"/>
        <end position="294"/>
    </location>
</feature>
<dbReference type="InterPro" id="IPR050327">
    <property type="entry name" value="Proton-linked_MCT"/>
</dbReference>
<feature type="transmembrane region" description="Helical" evidence="2">
    <location>
        <begin position="119"/>
        <end position="139"/>
    </location>
</feature>
<evidence type="ECO:0000313" key="4">
    <source>
        <dbReference type="Proteomes" id="UP000694867"/>
    </source>
</evidence>
<dbReference type="RefSeq" id="XP_003743894.2">
    <property type="nucleotide sequence ID" value="XM_003743846.2"/>
</dbReference>
<feature type="transmembrane region" description="Helical" evidence="2">
    <location>
        <begin position="395"/>
        <end position="417"/>
    </location>
</feature>
<organism evidence="4 5">
    <name type="scientific">Galendromus occidentalis</name>
    <name type="common">western predatory mite</name>
    <dbReference type="NCBI Taxonomy" id="34638"/>
    <lineage>
        <taxon>Eukaryota</taxon>
        <taxon>Metazoa</taxon>
        <taxon>Ecdysozoa</taxon>
        <taxon>Arthropoda</taxon>
        <taxon>Chelicerata</taxon>
        <taxon>Arachnida</taxon>
        <taxon>Acari</taxon>
        <taxon>Parasitiformes</taxon>
        <taxon>Mesostigmata</taxon>
        <taxon>Gamasina</taxon>
        <taxon>Phytoseioidea</taxon>
        <taxon>Phytoseiidae</taxon>
        <taxon>Typhlodrominae</taxon>
        <taxon>Galendromus</taxon>
    </lineage>
</organism>
<dbReference type="GO" id="GO:0008028">
    <property type="term" value="F:monocarboxylic acid transmembrane transporter activity"/>
    <property type="evidence" value="ECO:0007669"/>
    <property type="project" value="TreeGrafter"/>
</dbReference>
<dbReference type="KEGG" id="goe:100903841"/>
<keyword evidence="4" id="KW-1185">Reference proteome</keyword>
<protein>
    <submittedName>
        <fullName evidence="5">Monocarboxylate transporter 9-like</fullName>
    </submittedName>
</protein>
<dbReference type="PROSITE" id="PS50850">
    <property type="entry name" value="MFS"/>
    <property type="match status" value="1"/>
</dbReference>
<evidence type="ECO:0000259" key="3">
    <source>
        <dbReference type="PROSITE" id="PS50850"/>
    </source>
</evidence>
<evidence type="ECO:0000313" key="5">
    <source>
        <dbReference type="RefSeq" id="XP_003743894.2"/>
    </source>
</evidence>
<dbReference type="SUPFAM" id="SSF103473">
    <property type="entry name" value="MFS general substrate transporter"/>
    <property type="match status" value="1"/>
</dbReference>
<reference evidence="5" key="1">
    <citation type="submission" date="2025-08" db="UniProtKB">
        <authorList>
            <consortium name="RefSeq"/>
        </authorList>
    </citation>
    <scope>IDENTIFICATION</scope>
</reference>
<dbReference type="InterPro" id="IPR011701">
    <property type="entry name" value="MFS"/>
</dbReference>
<name>A0AAJ6QU16_9ACAR</name>
<dbReference type="Pfam" id="PF07690">
    <property type="entry name" value="MFS_1"/>
    <property type="match status" value="1"/>
</dbReference>
<feature type="transmembrane region" description="Helical" evidence="2">
    <location>
        <begin position="306"/>
        <end position="326"/>
    </location>
</feature>
<feature type="transmembrane region" description="Helical" evidence="2">
    <location>
        <begin position="64"/>
        <end position="82"/>
    </location>
</feature>
<dbReference type="InterPro" id="IPR036259">
    <property type="entry name" value="MFS_trans_sf"/>
</dbReference>
<dbReference type="GeneID" id="100903841"/>
<evidence type="ECO:0000256" key="1">
    <source>
        <dbReference type="ARBA" id="ARBA00004141"/>
    </source>
</evidence>
<keyword evidence="2" id="KW-0812">Transmembrane</keyword>
<dbReference type="PANTHER" id="PTHR11360">
    <property type="entry name" value="MONOCARBOXYLATE TRANSPORTER"/>
    <property type="match status" value="1"/>
</dbReference>
<dbReference type="GO" id="GO:0016020">
    <property type="term" value="C:membrane"/>
    <property type="evidence" value="ECO:0007669"/>
    <property type="project" value="UniProtKB-SubCell"/>
</dbReference>
<feature type="transmembrane region" description="Helical" evidence="2">
    <location>
        <begin position="24"/>
        <end position="44"/>
    </location>
</feature>
<keyword evidence="2" id="KW-1133">Transmembrane helix</keyword>
<proteinExistence type="predicted"/>
<dbReference type="PANTHER" id="PTHR11360:SF303">
    <property type="entry name" value="MAJOR FACILITATOR SUPERFAMILY (MFS) PROFILE DOMAIN-CONTAINING PROTEIN"/>
    <property type="match status" value="1"/>
</dbReference>